<dbReference type="Pfam" id="PF16531">
    <property type="entry name" value="SAS-6_N"/>
    <property type="match status" value="1"/>
</dbReference>
<evidence type="ECO:0000256" key="4">
    <source>
        <dbReference type="ARBA" id="ARBA00023212"/>
    </source>
</evidence>
<evidence type="ECO:0000256" key="3">
    <source>
        <dbReference type="ARBA" id="ARBA00023054"/>
    </source>
</evidence>
<dbReference type="EMBL" id="JARQWQ010000054">
    <property type="protein sequence ID" value="KAK2556744.1"/>
    <property type="molecule type" value="Genomic_DNA"/>
</dbReference>
<comment type="caution">
    <text evidence="7">The sequence shown here is derived from an EMBL/GenBank/DDBJ whole genome shotgun (WGS) entry which is preliminary data.</text>
</comment>
<reference evidence="7" key="2">
    <citation type="journal article" date="2023" name="Science">
        <title>Genomic signatures of disease resistance in endangered staghorn corals.</title>
        <authorList>
            <person name="Vollmer S.V."/>
            <person name="Selwyn J.D."/>
            <person name="Despard B.A."/>
            <person name="Roesel C.L."/>
        </authorList>
    </citation>
    <scope>NUCLEOTIDE SEQUENCE</scope>
    <source>
        <strain evidence="7">K2</strain>
    </source>
</reference>
<evidence type="ECO:0000259" key="6">
    <source>
        <dbReference type="Pfam" id="PF16531"/>
    </source>
</evidence>
<dbReference type="PANTHER" id="PTHR44281">
    <property type="entry name" value="SPINDLE ASSEMBLY ABNORMAL PROTEIN 6 HOMOLOG"/>
    <property type="match status" value="1"/>
</dbReference>
<sequence length="67" mass="7729">MAEYFNKVLAVHFRSSNRENRQSAVRINVSFRSSSSSANKELVVRITDEEDLFFLYNLALGEADFHT</sequence>
<evidence type="ECO:0000256" key="5">
    <source>
        <dbReference type="ARBA" id="ARBA00023306"/>
    </source>
</evidence>
<keyword evidence="5" id="KW-0131">Cell cycle</keyword>
<evidence type="ECO:0000313" key="7">
    <source>
        <dbReference type="EMBL" id="KAK2556744.1"/>
    </source>
</evidence>
<name>A0AAD9V0G0_ACRCE</name>
<organism evidence="7 8">
    <name type="scientific">Acropora cervicornis</name>
    <name type="common">Staghorn coral</name>
    <dbReference type="NCBI Taxonomy" id="6130"/>
    <lineage>
        <taxon>Eukaryota</taxon>
        <taxon>Metazoa</taxon>
        <taxon>Cnidaria</taxon>
        <taxon>Anthozoa</taxon>
        <taxon>Hexacorallia</taxon>
        <taxon>Scleractinia</taxon>
        <taxon>Astrocoeniina</taxon>
        <taxon>Acroporidae</taxon>
        <taxon>Acropora</taxon>
    </lineage>
</organism>
<dbReference type="GO" id="GO:0005813">
    <property type="term" value="C:centrosome"/>
    <property type="evidence" value="ECO:0007669"/>
    <property type="project" value="UniProtKB-SubCell"/>
</dbReference>
<dbReference type="GO" id="GO:0007099">
    <property type="term" value="P:centriole replication"/>
    <property type="evidence" value="ECO:0007669"/>
    <property type="project" value="TreeGrafter"/>
</dbReference>
<proteinExistence type="predicted"/>
<dbReference type="PANTHER" id="PTHR44281:SF2">
    <property type="entry name" value="SPINDLE ASSEMBLY ABNORMAL PROTEIN 6 HOMOLOG"/>
    <property type="match status" value="1"/>
</dbReference>
<keyword evidence="4" id="KW-0206">Cytoskeleton</keyword>
<dbReference type="AlphaFoldDB" id="A0AAD9V0G0"/>
<gene>
    <name evidence="7" type="ORF">P5673_021302</name>
</gene>
<keyword evidence="3" id="KW-0175">Coiled coil</keyword>
<dbReference type="Gene3D" id="2.170.210.20">
    <property type="entry name" value="Spindle assembly abnormal protein 6, N-terminal domain"/>
    <property type="match status" value="1"/>
</dbReference>
<evidence type="ECO:0000256" key="2">
    <source>
        <dbReference type="ARBA" id="ARBA00022490"/>
    </source>
</evidence>
<dbReference type="Proteomes" id="UP001249851">
    <property type="component" value="Unassembled WGS sequence"/>
</dbReference>
<protein>
    <submittedName>
        <fullName evidence="7">Spindle assembly abnormal protein 6-like protein</fullName>
    </submittedName>
</protein>
<evidence type="ECO:0000313" key="8">
    <source>
        <dbReference type="Proteomes" id="UP001249851"/>
    </source>
</evidence>
<dbReference type="GO" id="GO:0005814">
    <property type="term" value="C:centriole"/>
    <property type="evidence" value="ECO:0007669"/>
    <property type="project" value="TreeGrafter"/>
</dbReference>
<dbReference type="InterPro" id="IPR032396">
    <property type="entry name" value="SAS-6_N"/>
</dbReference>
<comment type="subcellular location">
    <subcellularLocation>
        <location evidence="1">Cytoplasm</location>
        <location evidence="1">Cytoskeleton</location>
        <location evidence="1">Microtubule organizing center</location>
        <location evidence="1">Centrosome</location>
    </subcellularLocation>
</comment>
<accession>A0AAD9V0G0</accession>
<dbReference type="InterPro" id="IPR038558">
    <property type="entry name" value="SAS-6_N_sf"/>
</dbReference>
<evidence type="ECO:0000256" key="1">
    <source>
        <dbReference type="ARBA" id="ARBA00004300"/>
    </source>
</evidence>
<keyword evidence="8" id="KW-1185">Reference proteome</keyword>
<keyword evidence="2" id="KW-0963">Cytoplasm</keyword>
<feature type="domain" description="Spindle assembly abnormal protein 6 N-terminal" evidence="6">
    <location>
        <begin position="4"/>
        <end position="66"/>
    </location>
</feature>
<reference evidence="7" key="1">
    <citation type="journal article" date="2023" name="G3 (Bethesda)">
        <title>Whole genome assembly and annotation of the endangered Caribbean coral Acropora cervicornis.</title>
        <authorList>
            <person name="Selwyn J.D."/>
            <person name="Vollmer S.V."/>
        </authorList>
    </citation>
    <scope>NUCLEOTIDE SEQUENCE</scope>
    <source>
        <strain evidence="7">K2</strain>
    </source>
</reference>